<gene>
    <name evidence="1" type="ORF">RYF40_000673</name>
</gene>
<dbReference type="AlphaFoldDB" id="A0AAI9DQ46"/>
<dbReference type="RefSeq" id="WP_142447675.1">
    <property type="nucleotide sequence ID" value="NZ_CABGIA010000003.1"/>
</dbReference>
<dbReference type="EMBL" id="ABNOCX020000001">
    <property type="protein sequence ID" value="EML7080270.1"/>
    <property type="molecule type" value="Genomic_DNA"/>
</dbReference>
<accession>A0AAI9DQ46</accession>
<name>A0AAI9DQ46_KLEOX</name>
<comment type="caution">
    <text evidence="1">The sequence shown here is derived from an EMBL/GenBank/DDBJ whole genome shotgun (WGS) entry which is preliminary data.</text>
</comment>
<sequence>MTVHDAIPERKRLNGQLQLFSKTPASNGGGFCFWLRVEAKADECLSTTLYPKESGLTVSFLIQRKPSSEMAGVFASGFGFEQRKRAVCGKPGCHQPHHDSYGHAFSSPGFIYFK</sequence>
<proteinExistence type="predicted"/>
<protein>
    <submittedName>
        <fullName evidence="1">Uncharacterized protein</fullName>
    </submittedName>
</protein>
<organism evidence="1">
    <name type="scientific">Klebsiella oxytoca</name>
    <dbReference type="NCBI Taxonomy" id="571"/>
    <lineage>
        <taxon>Bacteria</taxon>
        <taxon>Pseudomonadati</taxon>
        <taxon>Pseudomonadota</taxon>
        <taxon>Gammaproteobacteria</taxon>
        <taxon>Enterobacterales</taxon>
        <taxon>Enterobacteriaceae</taxon>
        <taxon>Klebsiella/Raoultella group</taxon>
        <taxon>Klebsiella</taxon>
    </lineage>
</organism>
<evidence type="ECO:0000313" key="1">
    <source>
        <dbReference type="EMBL" id="EML7080270.1"/>
    </source>
</evidence>
<reference evidence="1" key="1">
    <citation type="submission" date="2024-02" db="EMBL/GenBank/DDBJ databases">
        <authorList>
            <consortium name="Clinical and Environmental Microbiology Branch: Whole genome sequencing antimicrobial resistance pathogens in the healthcare setting"/>
        </authorList>
    </citation>
    <scope>NUCLEOTIDE SEQUENCE</scope>
    <source>
        <strain evidence="1">2023BB-00086</strain>
    </source>
</reference>